<feature type="transmembrane region" description="Helical" evidence="6">
    <location>
        <begin position="103"/>
        <end position="125"/>
    </location>
</feature>
<dbReference type="STRING" id="1497955.HMPREF1872_00323"/>
<comment type="subcellular location">
    <subcellularLocation>
        <location evidence="1">Membrane</location>
        <topology evidence="1">Multi-pass membrane protein</topology>
    </subcellularLocation>
</comment>
<dbReference type="EMBL" id="LSCV01000003">
    <property type="protein sequence ID" value="KXB42340.1"/>
    <property type="molecule type" value="Genomic_DNA"/>
</dbReference>
<keyword evidence="4 6" id="KW-1133">Transmembrane helix</keyword>
<organism evidence="8 9">
    <name type="scientific">Amygdalobacter nucleatus</name>
    <dbReference type="NCBI Taxonomy" id="3029274"/>
    <lineage>
        <taxon>Bacteria</taxon>
        <taxon>Bacillati</taxon>
        <taxon>Bacillota</taxon>
        <taxon>Clostridia</taxon>
        <taxon>Eubacteriales</taxon>
        <taxon>Oscillospiraceae</taxon>
        <taxon>Amygdalobacter</taxon>
    </lineage>
</organism>
<dbReference type="PANTHER" id="PTHR38459">
    <property type="entry name" value="PROPHAGE BACTOPRENOL-LINKED GLUCOSE TRANSLOCASE HOMOLOG"/>
    <property type="match status" value="1"/>
</dbReference>
<feature type="transmembrane region" description="Helical" evidence="6">
    <location>
        <begin position="20"/>
        <end position="38"/>
    </location>
</feature>
<dbReference type="AlphaFoldDB" id="A0A133YGN6"/>
<proteinExistence type="inferred from homology"/>
<evidence type="ECO:0000313" key="8">
    <source>
        <dbReference type="EMBL" id="KXB42340.1"/>
    </source>
</evidence>
<accession>A0A133YGN6</accession>
<evidence type="ECO:0000256" key="6">
    <source>
        <dbReference type="SAM" id="Phobius"/>
    </source>
</evidence>
<keyword evidence="5 6" id="KW-0472">Membrane</keyword>
<dbReference type="GO" id="GO:0000271">
    <property type="term" value="P:polysaccharide biosynthetic process"/>
    <property type="evidence" value="ECO:0007669"/>
    <property type="project" value="InterPro"/>
</dbReference>
<dbReference type="OrthoDB" id="361483at2"/>
<comment type="caution">
    <text evidence="8">The sequence shown here is derived from an EMBL/GenBank/DDBJ whole genome shotgun (WGS) entry which is preliminary data.</text>
</comment>
<evidence type="ECO:0000313" key="9">
    <source>
        <dbReference type="Proteomes" id="UP000070080"/>
    </source>
</evidence>
<evidence type="ECO:0000259" key="7">
    <source>
        <dbReference type="Pfam" id="PF04138"/>
    </source>
</evidence>
<dbReference type="PANTHER" id="PTHR38459:SF5">
    <property type="entry name" value="CELL WALL TEICHOIC ACID GLYCOSYLATION PROTEIN GTCA"/>
    <property type="match status" value="1"/>
</dbReference>
<feature type="transmembrane region" description="Helical" evidence="6">
    <location>
        <begin position="132"/>
        <end position="157"/>
    </location>
</feature>
<dbReference type="Pfam" id="PF04138">
    <property type="entry name" value="GtrA_DPMS_TM"/>
    <property type="match status" value="1"/>
</dbReference>
<evidence type="ECO:0000256" key="5">
    <source>
        <dbReference type="ARBA" id="ARBA00023136"/>
    </source>
</evidence>
<reference evidence="9" key="1">
    <citation type="submission" date="2016-01" db="EMBL/GenBank/DDBJ databases">
        <authorList>
            <person name="Mitreva M."/>
            <person name="Pepin K.H."/>
            <person name="Mihindukulasuriya K.A."/>
            <person name="Fulton R."/>
            <person name="Fronick C."/>
            <person name="O'Laughlin M."/>
            <person name="Miner T."/>
            <person name="Herter B."/>
            <person name="Rosa B.A."/>
            <person name="Cordes M."/>
            <person name="Tomlinson C."/>
            <person name="Wollam A."/>
            <person name="Palsikar V.B."/>
            <person name="Mardis E.R."/>
            <person name="Wilson R.K."/>
        </authorList>
    </citation>
    <scope>NUCLEOTIDE SEQUENCE [LARGE SCALE GENOMIC DNA]</scope>
    <source>
        <strain evidence="9">KA00274</strain>
    </source>
</reference>
<keyword evidence="9" id="KW-1185">Reference proteome</keyword>
<dbReference type="GO" id="GO:0005886">
    <property type="term" value="C:plasma membrane"/>
    <property type="evidence" value="ECO:0007669"/>
    <property type="project" value="TreeGrafter"/>
</dbReference>
<feature type="transmembrane region" description="Helical" evidence="6">
    <location>
        <begin position="200"/>
        <end position="219"/>
    </location>
</feature>
<evidence type="ECO:0000256" key="2">
    <source>
        <dbReference type="ARBA" id="ARBA00009399"/>
    </source>
</evidence>
<dbReference type="Proteomes" id="UP000070080">
    <property type="component" value="Unassembled WGS sequence"/>
</dbReference>
<evidence type="ECO:0000256" key="4">
    <source>
        <dbReference type="ARBA" id="ARBA00022989"/>
    </source>
</evidence>
<feature type="transmembrane region" description="Helical" evidence="6">
    <location>
        <begin position="231"/>
        <end position="250"/>
    </location>
</feature>
<name>A0A133YGN6_9FIRM</name>
<dbReference type="RefSeq" id="WP_066713062.1">
    <property type="nucleotide sequence ID" value="NZ_JARFNM010000001.1"/>
</dbReference>
<dbReference type="InterPro" id="IPR051401">
    <property type="entry name" value="GtrA_CellWall_Glycosyl"/>
</dbReference>
<dbReference type="InterPro" id="IPR007267">
    <property type="entry name" value="GtrA_DPMS_TM"/>
</dbReference>
<gene>
    <name evidence="8" type="ORF">HMPREF1872_00323</name>
</gene>
<sequence length="256" mass="29507">MNTELNKLIFDKQLLTFKRLENLLAISLLSYLICLVGLKYCSFLASYIVLALASCLVSIYVALAWPKTVSKWRVNFTILLWLIFPTTALIYIDRLNLASLWPNLRFCILCLYLAAYFGTLILLGLERELTFYLFFGALTTVVSVGSFSLFSSIFNFYGYKYWLVPQTISFGLSLLFAFWVNRQYVFCSHGPIWPEFERFVSSRILSSLLCEYLLMAFLADVVKLNLDLAKISTAFMVVVINYILSKIFVFKQSKVK</sequence>
<evidence type="ECO:0000256" key="3">
    <source>
        <dbReference type="ARBA" id="ARBA00022692"/>
    </source>
</evidence>
<feature type="transmembrane region" description="Helical" evidence="6">
    <location>
        <begin position="72"/>
        <end position="91"/>
    </location>
</feature>
<keyword evidence="3 6" id="KW-0812">Transmembrane</keyword>
<feature type="domain" description="GtrA/DPMS transmembrane" evidence="7">
    <location>
        <begin position="132"/>
        <end position="250"/>
    </location>
</feature>
<evidence type="ECO:0000256" key="1">
    <source>
        <dbReference type="ARBA" id="ARBA00004141"/>
    </source>
</evidence>
<protein>
    <recommendedName>
        <fullName evidence="7">GtrA/DPMS transmembrane domain-containing protein</fullName>
    </recommendedName>
</protein>
<feature type="transmembrane region" description="Helical" evidence="6">
    <location>
        <begin position="163"/>
        <end position="180"/>
    </location>
</feature>
<feature type="transmembrane region" description="Helical" evidence="6">
    <location>
        <begin position="44"/>
        <end position="65"/>
    </location>
</feature>
<comment type="similarity">
    <text evidence="2">Belongs to the GtrA family.</text>
</comment>